<feature type="transmembrane region" description="Helical" evidence="8">
    <location>
        <begin position="485"/>
        <end position="510"/>
    </location>
</feature>
<evidence type="ECO:0000259" key="10">
    <source>
        <dbReference type="Pfam" id="PF13515"/>
    </source>
</evidence>
<dbReference type="InterPro" id="IPR049453">
    <property type="entry name" value="Memb_transporter_dom"/>
</dbReference>
<dbReference type="Pfam" id="PF13515">
    <property type="entry name" value="FUSC_2"/>
    <property type="match status" value="1"/>
</dbReference>
<comment type="subcellular location">
    <subcellularLocation>
        <location evidence="1">Cell membrane</location>
        <topology evidence="1">Multi-pass membrane protein</topology>
    </subcellularLocation>
</comment>
<dbReference type="EMBL" id="FONX01000001">
    <property type="protein sequence ID" value="SFE34302.1"/>
    <property type="molecule type" value="Genomic_DNA"/>
</dbReference>
<evidence type="ECO:0000256" key="5">
    <source>
        <dbReference type="ARBA" id="ARBA00023136"/>
    </source>
</evidence>
<comment type="similarity">
    <text evidence="6">Belongs to the YccS/YhfK family.</text>
</comment>
<organism evidence="11 12">
    <name type="scientific">Paracidovorax wautersii</name>
    <dbReference type="NCBI Taxonomy" id="1177982"/>
    <lineage>
        <taxon>Bacteria</taxon>
        <taxon>Pseudomonadati</taxon>
        <taxon>Pseudomonadota</taxon>
        <taxon>Betaproteobacteria</taxon>
        <taxon>Burkholderiales</taxon>
        <taxon>Comamonadaceae</taxon>
        <taxon>Paracidovorax</taxon>
    </lineage>
</organism>
<evidence type="ECO:0000313" key="12">
    <source>
        <dbReference type="Proteomes" id="UP000199119"/>
    </source>
</evidence>
<evidence type="ECO:0000256" key="8">
    <source>
        <dbReference type="SAM" id="Phobius"/>
    </source>
</evidence>
<dbReference type="Pfam" id="PF12805">
    <property type="entry name" value="FUSC-like"/>
    <property type="match status" value="1"/>
</dbReference>
<dbReference type="GO" id="GO:0005886">
    <property type="term" value="C:plasma membrane"/>
    <property type="evidence" value="ECO:0007669"/>
    <property type="project" value="UniProtKB-SubCell"/>
</dbReference>
<accession>A0A1I1ZRS6</accession>
<feature type="transmembrane region" description="Helical" evidence="8">
    <location>
        <begin position="158"/>
        <end position="180"/>
    </location>
</feature>
<evidence type="ECO:0000313" key="11">
    <source>
        <dbReference type="EMBL" id="SFE34302.1"/>
    </source>
</evidence>
<protein>
    <submittedName>
        <fullName evidence="11">Uncharacterized membrane protein YccC</fullName>
    </submittedName>
</protein>
<reference evidence="12" key="1">
    <citation type="submission" date="2016-10" db="EMBL/GenBank/DDBJ databases">
        <authorList>
            <person name="Varghese N."/>
            <person name="Submissions S."/>
        </authorList>
    </citation>
    <scope>NUCLEOTIDE SEQUENCE [LARGE SCALE GENOMIC DNA]</scope>
    <source>
        <strain evidence="12">DSM 27981</strain>
    </source>
</reference>
<gene>
    <name evidence="11" type="ORF">SAMN04489711_101295</name>
</gene>
<evidence type="ECO:0000256" key="7">
    <source>
        <dbReference type="SAM" id="MobiDB-lite"/>
    </source>
</evidence>
<evidence type="ECO:0000256" key="4">
    <source>
        <dbReference type="ARBA" id="ARBA00022989"/>
    </source>
</evidence>
<feature type="transmembrane region" description="Helical" evidence="8">
    <location>
        <begin position="21"/>
        <end position="42"/>
    </location>
</feature>
<proteinExistence type="inferred from homology"/>
<dbReference type="STRING" id="1177982.SAMN04489711_101295"/>
<evidence type="ECO:0000256" key="3">
    <source>
        <dbReference type="ARBA" id="ARBA00022692"/>
    </source>
</evidence>
<keyword evidence="12" id="KW-1185">Reference proteome</keyword>
<keyword evidence="2" id="KW-1003">Cell membrane</keyword>
<dbReference type="InterPro" id="IPR032692">
    <property type="entry name" value="YccS_N"/>
</dbReference>
<feature type="transmembrane region" description="Helical" evidence="8">
    <location>
        <begin position="103"/>
        <end position="122"/>
    </location>
</feature>
<feature type="transmembrane region" description="Helical" evidence="8">
    <location>
        <begin position="522"/>
        <end position="544"/>
    </location>
</feature>
<feature type="transmembrane region" description="Helical" evidence="8">
    <location>
        <begin position="129"/>
        <end position="146"/>
    </location>
</feature>
<dbReference type="PANTHER" id="PTHR30509">
    <property type="entry name" value="P-HYDROXYBENZOIC ACID EFFLUX PUMP SUBUNIT-RELATED"/>
    <property type="match status" value="1"/>
</dbReference>
<keyword evidence="4 8" id="KW-1133">Transmembrane helix</keyword>
<name>A0A1I1ZRS6_9BURK</name>
<feature type="region of interest" description="Disordered" evidence="7">
    <location>
        <begin position="704"/>
        <end position="723"/>
    </location>
</feature>
<keyword evidence="3 8" id="KW-0812">Transmembrane</keyword>
<sequence>MIVKIFQTQNASLSRRLRPAMRGALSHYVANGLSVALGLMLISAGVHVFVGAAAASAASVGVIVTSPPDLPGPRRGKFWQMLPAPLLGLPLFFGVQLLQDDPVALGLLIVLAAFVSFLAMAWGKRGVPVAIAMIFSAVFSMAVPTHEGRNALDAALRTTAFFGLGSSLYVVYSVLAHLALNGRYRVQLLADTLLALAALMRVQARHFGSGTHAGPGDAAPAAGEPDQEQVLIGDLLARHAALADQLQSTRDVVLESPRTPRRQRLAGMLLLVLEMRDHLLACELDLDTLQSQPGHAHGLRQIQAVLREMAADIAQLADALLLGRMPPPMTDRRARLAQLRWSPGDAQDPAAAFAPWTGPGPSPQLLARALADRMGHVNDEALRLVALARGEAEPNLAVVRASWQMFVSPTTWSLSPFFSLWRWDAPPLRHALRAALAMGAGYTVSQALPWGTHPYWILLTIVVVLRGSLAQTLERRNARVAGTLLGCVLALSVLSVHLSPLALIAVLTLAQAVAHAFAVRRYLVTAVAATVLGLVQSHMLNVGVSPSFALFERLADTLIGTGIAWACSYVLPSWERGQIPALVTRTVVAQARHARLALGLGQLQAVDNSPELDWRLARREAYDSLSALVQATQRSIKEPRAVRPPIERLQRLQAHCYQLLAQLTAVKSMLLLRRGRLNAALIAGPLAQAADRIDATLLGAAAPAPDPAQISPEAAPGPEPLPDPFENDLNPWLLRRLDLALLLAGQLRREADQVRQQP</sequence>
<dbReference type="PANTHER" id="PTHR30509:SF9">
    <property type="entry name" value="MULTIDRUG RESISTANCE PROTEIN MDTO"/>
    <property type="match status" value="1"/>
</dbReference>
<feature type="domain" description="Integral membrane protein YccS N-terminal" evidence="9">
    <location>
        <begin position="93"/>
        <end position="325"/>
    </location>
</feature>
<feature type="domain" description="Integral membrane bound transporter" evidence="10">
    <location>
        <begin position="443"/>
        <end position="567"/>
    </location>
</feature>
<evidence type="ECO:0000259" key="9">
    <source>
        <dbReference type="Pfam" id="PF12805"/>
    </source>
</evidence>
<dbReference type="AlphaFoldDB" id="A0A1I1ZRS6"/>
<dbReference type="Proteomes" id="UP000199119">
    <property type="component" value="Unassembled WGS sequence"/>
</dbReference>
<evidence type="ECO:0000256" key="6">
    <source>
        <dbReference type="ARBA" id="ARBA00043993"/>
    </source>
</evidence>
<evidence type="ECO:0000256" key="2">
    <source>
        <dbReference type="ARBA" id="ARBA00022475"/>
    </source>
</evidence>
<evidence type="ECO:0000256" key="1">
    <source>
        <dbReference type="ARBA" id="ARBA00004651"/>
    </source>
</evidence>
<keyword evidence="5 8" id="KW-0472">Membrane</keyword>